<dbReference type="EnsemblMetazoa" id="G14062.3">
    <property type="protein sequence ID" value="G14062.3:cds"/>
    <property type="gene ID" value="G14062"/>
</dbReference>
<dbReference type="InterPro" id="IPR036259">
    <property type="entry name" value="MFS_trans_sf"/>
</dbReference>
<dbReference type="GO" id="GO:0022857">
    <property type="term" value="F:transmembrane transporter activity"/>
    <property type="evidence" value="ECO:0007669"/>
    <property type="project" value="InterPro"/>
</dbReference>
<reference evidence="8" key="1">
    <citation type="submission" date="2022-08" db="UniProtKB">
        <authorList>
            <consortium name="EnsemblMetazoa"/>
        </authorList>
    </citation>
    <scope>IDENTIFICATION</scope>
    <source>
        <strain evidence="8">05x7-T-G4-1.051#20</strain>
    </source>
</reference>
<sequence length="502" mass="54819">MIVICRYLIRHKVPYIDWTYQRCFSTQSSGSLFSLSSVRRKKAPTMTSTKTQNGKSAPSDAERGANRTLYVVFLSLVIDLLGFTLILPLLPSILDYYGTKQDTLYQSIKDSVTGFRELVGAPDTPRWNSVLFGGVIGSLFSMLQFLASPIMGAASDVYGRKPVLVISMIGVAASYALWAVSHNFTLFVIARIIGGLSKGNVSISTAVIADIFPPEKRGKGMAFVGVAFSVGFVFGPIIGAVFSRYARDQQEVFYTVPALFALALAVIDIIFVLMFFQETLPDNKRAKSISSGWQNTSHLINPVSLFRFSSVTNTAARDLSAMQKIGAVYFLYLLLYSGLEFTLTFLTHNRLNYDSMQQGKMFFFLGTIMALVQGGYVRRIPAGKEVKIATMGMTLLIPAFVFMAFAHSASMMYIGLTLFAFASATVVPCLTTLISGFGGTNQKGVVMGVFRSLGALARAFGPVLSSIVYWSCGDKVCYISGAVLLIIPYIMLRKIKGSSHSA</sequence>
<dbReference type="PANTHER" id="PTHR23504">
    <property type="entry name" value="MAJOR FACILITATOR SUPERFAMILY DOMAIN-CONTAINING PROTEIN 10"/>
    <property type="match status" value="1"/>
</dbReference>
<dbReference type="CDD" id="cd17389">
    <property type="entry name" value="MFS_MFSD10"/>
    <property type="match status" value="1"/>
</dbReference>
<keyword evidence="5 6" id="KW-0472">Membrane</keyword>
<accession>A0A8W8II29</accession>
<dbReference type="InterPro" id="IPR020846">
    <property type="entry name" value="MFS_dom"/>
</dbReference>
<evidence type="ECO:0000256" key="5">
    <source>
        <dbReference type="ARBA" id="ARBA00023136"/>
    </source>
</evidence>
<protein>
    <recommendedName>
        <fullName evidence="7">Major facilitator superfamily (MFS) profile domain-containing protein</fullName>
    </recommendedName>
</protein>
<feature type="transmembrane region" description="Helical" evidence="6">
    <location>
        <begin position="69"/>
        <end position="90"/>
    </location>
</feature>
<dbReference type="PANTHER" id="PTHR23504:SF31">
    <property type="entry name" value="MAJOR FACILITATOR SUPERFAMILY DOMAIN-CONTAINING PROTEIN 10"/>
    <property type="match status" value="1"/>
</dbReference>
<evidence type="ECO:0000313" key="8">
    <source>
        <dbReference type="EnsemblMetazoa" id="G14062.3:cds"/>
    </source>
</evidence>
<dbReference type="InterPro" id="IPR005829">
    <property type="entry name" value="Sugar_transporter_CS"/>
</dbReference>
<dbReference type="Proteomes" id="UP000005408">
    <property type="component" value="Unassembled WGS sequence"/>
</dbReference>
<dbReference type="AlphaFoldDB" id="A0A8W8II29"/>
<feature type="transmembrane region" description="Helical" evidence="6">
    <location>
        <begin position="476"/>
        <end position="492"/>
    </location>
</feature>
<keyword evidence="3 6" id="KW-0812">Transmembrane</keyword>
<feature type="transmembrane region" description="Helical" evidence="6">
    <location>
        <begin position="327"/>
        <end position="347"/>
    </location>
</feature>
<keyword evidence="4 6" id="KW-1133">Transmembrane helix</keyword>
<feature type="transmembrane region" description="Helical" evidence="6">
    <location>
        <begin position="388"/>
        <end position="406"/>
    </location>
</feature>
<proteinExistence type="predicted"/>
<evidence type="ECO:0000259" key="7">
    <source>
        <dbReference type="PROSITE" id="PS50850"/>
    </source>
</evidence>
<evidence type="ECO:0000256" key="4">
    <source>
        <dbReference type="ARBA" id="ARBA00022989"/>
    </source>
</evidence>
<feature type="transmembrane region" description="Helical" evidence="6">
    <location>
        <begin position="221"/>
        <end position="242"/>
    </location>
</feature>
<evidence type="ECO:0000256" key="3">
    <source>
        <dbReference type="ARBA" id="ARBA00022692"/>
    </source>
</evidence>
<dbReference type="InterPro" id="IPR011701">
    <property type="entry name" value="MFS"/>
</dbReference>
<feature type="transmembrane region" description="Helical" evidence="6">
    <location>
        <begin position="254"/>
        <end position="276"/>
    </location>
</feature>
<feature type="transmembrane region" description="Helical" evidence="6">
    <location>
        <begin position="412"/>
        <end position="437"/>
    </location>
</feature>
<organism evidence="8 9">
    <name type="scientific">Magallana gigas</name>
    <name type="common">Pacific oyster</name>
    <name type="synonym">Crassostrea gigas</name>
    <dbReference type="NCBI Taxonomy" id="29159"/>
    <lineage>
        <taxon>Eukaryota</taxon>
        <taxon>Metazoa</taxon>
        <taxon>Spiralia</taxon>
        <taxon>Lophotrochozoa</taxon>
        <taxon>Mollusca</taxon>
        <taxon>Bivalvia</taxon>
        <taxon>Autobranchia</taxon>
        <taxon>Pteriomorphia</taxon>
        <taxon>Ostreida</taxon>
        <taxon>Ostreoidea</taxon>
        <taxon>Ostreidae</taxon>
        <taxon>Magallana</taxon>
    </lineage>
</organism>
<evidence type="ECO:0000313" key="9">
    <source>
        <dbReference type="Proteomes" id="UP000005408"/>
    </source>
</evidence>
<evidence type="ECO:0000256" key="2">
    <source>
        <dbReference type="ARBA" id="ARBA00022448"/>
    </source>
</evidence>
<keyword evidence="9" id="KW-1185">Reference proteome</keyword>
<dbReference type="Pfam" id="PF07690">
    <property type="entry name" value="MFS_1"/>
    <property type="match status" value="1"/>
</dbReference>
<evidence type="ECO:0000256" key="6">
    <source>
        <dbReference type="SAM" id="Phobius"/>
    </source>
</evidence>
<feature type="transmembrane region" description="Helical" evidence="6">
    <location>
        <begin position="449"/>
        <end position="470"/>
    </location>
</feature>
<dbReference type="SUPFAM" id="SSF103473">
    <property type="entry name" value="MFS general substrate transporter"/>
    <property type="match status" value="1"/>
</dbReference>
<feature type="domain" description="Major facilitator superfamily (MFS) profile" evidence="7">
    <location>
        <begin position="68"/>
        <end position="499"/>
    </location>
</feature>
<dbReference type="Gene3D" id="1.20.1250.20">
    <property type="entry name" value="MFS general substrate transporter like domains"/>
    <property type="match status" value="1"/>
</dbReference>
<dbReference type="GO" id="GO:0031526">
    <property type="term" value="C:brush border membrane"/>
    <property type="evidence" value="ECO:0007669"/>
    <property type="project" value="TreeGrafter"/>
</dbReference>
<dbReference type="FunFam" id="1.20.1250.20:FF:000223">
    <property type="entry name" value="Major facilitator superfamily domain-containing protein"/>
    <property type="match status" value="1"/>
</dbReference>
<name>A0A8W8II29_MAGGI</name>
<feature type="transmembrane region" description="Helical" evidence="6">
    <location>
        <begin position="359"/>
        <end position="376"/>
    </location>
</feature>
<evidence type="ECO:0000256" key="1">
    <source>
        <dbReference type="ARBA" id="ARBA00004141"/>
    </source>
</evidence>
<feature type="transmembrane region" description="Helical" evidence="6">
    <location>
        <begin position="163"/>
        <end position="180"/>
    </location>
</feature>
<keyword evidence="2" id="KW-0813">Transport</keyword>
<feature type="transmembrane region" description="Helical" evidence="6">
    <location>
        <begin position="130"/>
        <end position="151"/>
    </location>
</feature>
<comment type="subcellular location">
    <subcellularLocation>
        <location evidence="1">Membrane</location>
        <topology evidence="1">Multi-pass membrane protein</topology>
    </subcellularLocation>
</comment>
<dbReference type="PROSITE" id="PS50850">
    <property type="entry name" value="MFS"/>
    <property type="match status" value="1"/>
</dbReference>
<dbReference type="PROSITE" id="PS00216">
    <property type="entry name" value="SUGAR_TRANSPORT_1"/>
    <property type="match status" value="1"/>
</dbReference>